<organism evidence="3 4">
    <name type="scientific">Alkalibacterium olivapovliticus</name>
    <dbReference type="NCBI Taxonomy" id="99907"/>
    <lineage>
        <taxon>Bacteria</taxon>
        <taxon>Bacillati</taxon>
        <taxon>Bacillota</taxon>
        <taxon>Bacilli</taxon>
        <taxon>Lactobacillales</taxon>
        <taxon>Carnobacteriaceae</taxon>
        <taxon>Alkalibacterium</taxon>
    </lineage>
</organism>
<dbReference type="Proteomes" id="UP000238205">
    <property type="component" value="Unassembled WGS sequence"/>
</dbReference>
<keyword evidence="1" id="KW-0175">Coiled coil</keyword>
<sequence length="208" mass="24408">MNIEGGIEIFFQNEKLYIGLEAINETLIEMSNISIIDIVNFVGVIASTIVAIISIYIAMRSLKFSADLEEKRNNEITEEKEEYLKKVDTILTIILKEIEQIIEEEISELSNKTKRLKKRYIKKSNTYTVQQVKSRLDIICSFEFSTMDSEKLKDLYDIRTLVAGLYNTFYGFEKNLNDRNFILDEYERYLKDILIDMKEVSSNLYMKI</sequence>
<reference evidence="3 4" key="1">
    <citation type="submission" date="2018-03" db="EMBL/GenBank/DDBJ databases">
        <title>Genomic Encyclopedia of Archaeal and Bacterial Type Strains, Phase II (KMG-II): from individual species to whole genera.</title>
        <authorList>
            <person name="Goeker M."/>
        </authorList>
    </citation>
    <scope>NUCLEOTIDE SEQUENCE [LARGE SCALE GENOMIC DNA]</scope>
    <source>
        <strain evidence="3 4">DSM 13175</strain>
    </source>
</reference>
<keyword evidence="2" id="KW-0472">Membrane</keyword>
<dbReference type="EMBL" id="PVTO01000043">
    <property type="protein sequence ID" value="PRY74355.1"/>
    <property type="molecule type" value="Genomic_DNA"/>
</dbReference>
<dbReference type="RefSeq" id="WP_106196296.1">
    <property type="nucleotide sequence ID" value="NZ_PVTO01000043.1"/>
</dbReference>
<name>A0A2T0VTF6_9LACT</name>
<evidence type="ECO:0000313" key="4">
    <source>
        <dbReference type="Proteomes" id="UP000238205"/>
    </source>
</evidence>
<feature type="coiled-coil region" evidence="1">
    <location>
        <begin position="66"/>
        <end position="119"/>
    </location>
</feature>
<accession>A0A2T0VTF6</accession>
<evidence type="ECO:0000313" key="3">
    <source>
        <dbReference type="EMBL" id="PRY74355.1"/>
    </source>
</evidence>
<protein>
    <submittedName>
        <fullName evidence="3">Uncharacterized protein</fullName>
    </submittedName>
</protein>
<keyword evidence="2" id="KW-0812">Transmembrane</keyword>
<dbReference type="AlphaFoldDB" id="A0A2T0VTF6"/>
<keyword evidence="2" id="KW-1133">Transmembrane helix</keyword>
<feature type="transmembrane region" description="Helical" evidence="2">
    <location>
        <begin position="38"/>
        <end position="59"/>
    </location>
</feature>
<evidence type="ECO:0000256" key="2">
    <source>
        <dbReference type="SAM" id="Phobius"/>
    </source>
</evidence>
<proteinExistence type="predicted"/>
<comment type="caution">
    <text evidence="3">The sequence shown here is derived from an EMBL/GenBank/DDBJ whole genome shotgun (WGS) entry which is preliminary data.</text>
</comment>
<keyword evidence="4" id="KW-1185">Reference proteome</keyword>
<gene>
    <name evidence="3" type="ORF">CLV38_1432</name>
</gene>
<evidence type="ECO:0000256" key="1">
    <source>
        <dbReference type="SAM" id="Coils"/>
    </source>
</evidence>